<dbReference type="AlphaFoldDB" id="A0A164YIY4"/>
<reference evidence="1" key="1">
    <citation type="journal article" date="2016" name="Nat. Genet.">
        <title>A high-quality carrot genome assembly provides new insights into carotenoid accumulation and asterid genome evolution.</title>
        <authorList>
            <person name="Iorizzo M."/>
            <person name="Ellison S."/>
            <person name="Senalik D."/>
            <person name="Zeng P."/>
            <person name="Satapoomin P."/>
            <person name="Huang J."/>
            <person name="Bowman M."/>
            <person name="Iovene M."/>
            <person name="Sanseverino W."/>
            <person name="Cavagnaro P."/>
            <person name="Yildiz M."/>
            <person name="Macko-Podgorni A."/>
            <person name="Moranska E."/>
            <person name="Grzebelus E."/>
            <person name="Grzebelus D."/>
            <person name="Ashrafi H."/>
            <person name="Zheng Z."/>
            <person name="Cheng S."/>
            <person name="Spooner D."/>
            <person name="Van Deynze A."/>
            <person name="Simon P."/>
        </authorList>
    </citation>
    <scope>NUCLEOTIDE SEQUENCE [LARGE SCALE GENOMIC DNA]</scope>
    <source>
        <tissue evidence="1">Leaf</tissue>
    </source>
</reference>
<organism evidence="1">
    <name type="scientific">Daucus carota subsp. sativus</name>
    <name type="common">Carrot</name>
    <dbReference type="NCBI Taxonomy" id="79200"/>
    <lineage>
        <taxon>Eukaryota</taxon>
        <taxon>Viridiplantae</taxon>
        <taxon>Streptophyta</taxon>
        <taxon>Embryophyta</taxon>
        <taxon>Tracheophyta</taxon>
        <taxon>Spermatophyta</taxon>
        <taxon>Magnoliopsida</taxon>
        <taxon>eudicotyledons</taxon>
        <taxon>Gunneridae</taxon>
        <taxon>Pentapetalae</taxon>
        <taxon>asterids</taxon>
        <taxon>campanulids</taxon>
        <taxon>Apiales</taxon>
        <taxon>Apiaceae</taxon>
        <taxon>Apioideae</taxon>
        <taxon>Scandiceae</taxon>
        <taxon>Daucinae</taxon>
        <taxon>Daucus</taxon>
        <taxon>Daucus sect. Daucus</taxon>
    </lineage>
</organism>
<proteinExistence type="predicted"/>
<comment type="caution">
    <text evidence="1">The sequence shown here is derived from an EMBL/GenBank/DDBJ whole genome shotgun (WGS) entry which is preliminary data.</text>
</comment>
<name>A0A164YIY4_DAUCS</name>
<sequence>MATKEKPKKGGGATMHVYKMDTGYAMAPPTPMVTKKMVSSSRSWGLLKRSKTYKDNNVDQLKAGEKEINVVVERGRKSVSNIVEARKSVSNMVEARKSSVSIVEGRKSVASKVEAINVEAMAGFLKAKVLVTDMPGFMQVHALRCARQTYDCLDNFTPKTLAHNMKKPLDYNRLQLIQLQIECPDALIQSNLIS</sequence>
<protein>
    <submittedName>
        <fullName evidence="1">Uncharacterized protein</fullName>
    </submittedName>
</protein>
<dbReference type="STRING" id="79200.A0A164YIY4"/>
<gene>
    <name evidence="1" type="ORF">DCAR_017825</name>
</gene>
<dbReference type="Gramene" id="KZM94581">
    <property type="protein sequence ID" value="KZM94581"/>
    <property type="gene ID" value="DCAR_017824"/>
</dbReference>
<dbReference type="EMBL" id="LNRQ01000005">
    <property type="protein sequence ID" value="KZM94582.1"/>
    <property type="molecule type" value="Genomic_DNA"/>
</dbReference>
<dbReference type="Gramene" id="KZM94582">
    <property type="protein sequence ID" value="KZM94582"/>
    <property type="gene ID" value="DCAR_017825"/>
</dbReference>
<accession>A0A164YIY4</accession>
<evidence type="ECO:0000313" key="1">
    <source>
        <dbReference type="EMBL" id="KZM94582.1"/>
    </source>
</evidence>